<reference evidence="3" key="2">
    <citation type="journal article" date="2021" name="Front. Microbiol.">
        <title>Comprehensive Comparative Genomics and Phenotyping of Methylobacterium Species.</title>
        <authorList>
            <person name="Alessa O."/>
            <person name="Ogura Y."/>
            <person name="Fujitani Y."/>
            <person name="Takami H."/>
            <person name="Hayashi T."/>
            <person name="Sahin N."/>
            <person name="Tani A."/>
        </authorList>
    </citation>
    <scope>NUCLEOTIDE SEQUENCE</scope>
    <source>
        <strain evidence="3">DSM 22415</strain>
    </source>
</reference>
<dbReference type="SMART" id="SM00418">
    <property type="entry name" value="HTH_ARSR"/>
    <property type="match status" value="1"/>
</dbReference>
<dbReference type="PANTHER" id="PTHR39168">
    <property type="entry name" value="TRANSCRIPTIONAL REGULATOR-RELATED"/>
    <property type="match status" value="1"/>
</dbReference>
<dbReference type="EMBL" id="CABFVH010000012">
    <property type="protein sequence ID" value="VUF12686.1"/>
    <property type="molecule type" value="Genomic_DNA"/>
</dbReference>
<dbReference type="GO" id="GO:0046686">
    <property type="term" value="P:response to cadmium ion"/>
    <property type="evidence" value="ECO:0007669"/>
    <property type="project" value="TreeGrafter"/>
</dbReference>
<dbReference type="Proteomes" id="UP000401717">
    <property type="component" value="Unassembled WGS sequence"/>
</dbReference>
<dbReference type="OrthoDB" id="9797716at2"/>
<gene>
    <name evidence="3" type="ORF">IFDJLNFL_3259</name>
    <name evidence="4" type="ORF">MTDSW087_02379</name>
</gene>
<name>A0A564FY34_9HYPH</name>
<evidence type="ECO:0000313" key="3">
    <source>
        <dbReference type="EMBL" id="GJD57358.1"/>
    </source>
</evidence>
<evidence type="ECO:0000313" key="4">
    <source>
        <dbReference type="EMBL" id="VUF12686.1"/>
    </source>
</evidence>
<dbReference type="InterPro" id="IPR036390">
    <property type="entry name" value="WH_DNA-bd_sf"/>
</dbReference>
<dbReference type="GO" id="GO:0032791">
    <property type="term" value="F:lead ion binding"/>
    <property type="evidence" value="ECO:0007669"/>
    <property type="project" value="TreeGrafter"/>
</dbReference>
<dbReference type="EMBL" id="BPQI01000099">
    <property type="protein sequence ID" value="GJD57358.1"/>
    <property type="molecule type" value="Genomic_DNA"/>
</dbReference>
<organism evidence="4 5">
    <name type="scientific">Methylobacterium dankookense</name>
    <dbReference type="NCBI Taxonomy" id="560405"/>
    <lineage>
        <taxon>Bacteria</taxon>
        <taxon>Pseudomonadati</taxon>
        <taxon>Pseudomonadota</taxon>
        <taxon>Alphaproteobacteria</taxon>
        <taxon>Hyphomicrobiales</taxon>
        <taxon>Methylobacteriaceae</taxon>
        <taxon>Methylobacterium</taxon>
    </lineage>
</organism>
<dbReference type="CDD" id="cd00090">
    <property type="entry name" value="HTH_ARSR"/>
    <property type="match status" value="1"/>
</dbReference>
<feature type="compositionally biased region" description="Low complexity" evidence="1">
    <location>
        <begin position="245"/>
        <end position="257"/>
    </location>
</feature>
<dbReference type="Proteomes" id="UP001055303">
    <property type="component" value="Unassembled WGS sequence"/>
</dbReference>
<dbReference type="GO" id="GO:0003700">
    <property type="term" value="F:DNA-binding transcription factor activity"/>
    <property type="evidence" value="ECO:0007669"/>
    <property type="project" value="InterPro"/>
</dbReference>
<dbReference type="AlphaFoldDB" id="A0A564FY34"/>
<dbReference type="PROSITE" id="PS50987">
    <property type="entry name" value="HTH_ARSR_2"/>
    <property type="match status" value="1"/>
</dbReference>
<dbReference type="GO" id="GO:0097063">
    <property type="term" value="F:cadmium ion sensor activity"/>
    <property type="evidence" value="ECO:0007669"/>
    <property type="project" value="TreeGrafter"/>
</dbReference>
<proteinExistence type="predicted"/>
<feature type="region of interest" description="Disordered" evidence="1">
    <location>
        <begin position="235"/>
        <end position="257"/>
    </location>
</feature>
<evidence type="ECO:0000259" key="2">
    <source>
        <dbReference type="PROSITE" id="PS50987"/>
    </source>
</evidence>
<dbReference type="Gene3D" id="1.10.10.10">
    <property type="entry name" value="Winged helix-like DNA-binding domain superfamily/Winged helix DNA-binding domain"/>
    <property type="match status" value="1"/>
</dbReference>
<dbReference type="InterPro" id="IPR036388">
    <property type="entry name" value="WH-like_DNA-bd_sf"/>
</dbReference>
<keyword evidence="6" id="KW-1185">Reference proteome</keyword>
<evidence type="ECO:0000313" key="5">
    <source>
        <dbReference type="Proteomes" id="UP000401717"/>
    </source>
</evidence>
<dbReference type="InterPro" id="IPR001845">
    <property type="entry name" value="HTH_ArsR_DNA-bd_dom"/>
</dbReference>
<dbReference type="GO" id="GO:0003677">
    <property type="term" value="F:DNA binding"/>
    <property type="evidence" value="ECO:0007669"/>
    <property type="project" value="TreeGrafter"/>
</dbReference>
<sequence length="257" mass="26827">MTTAASLAGTAALVGDPARAAMLGALLDGRALTATELAFTAGITAPTASGHLGRLVAGRLLGVARQGRHRYFRLASPEVARMLESILVAAAEPVPEPPRATPRISPALREARTCYDHLAGRLGVGLADALVARGLIVLGEEAGEATEAGRAWLDAFGLPTEPARTRRLFCRPCLDWSERRPHLAGQIGAALCRRCEELGWIARVRDSRAVTVTPAGRRGFAEAFGLVLADDRDSGGTGLSGGLRGRSQGSALDPPKA</sequence>
<dbReference type="SUPFAM" id="SSF46785">
    <property type="entry name" value="Winged helix' DNA-binding domain"/>
    <property type="match status" value="1"/>
</dbReference>
<evidence type="ECO:0000256" key="1">
    <source>
        <dbReference type="SAM" id="MobiDB-lite"/>
    </source>
</evidence>
<reference evidence="3" key="3">
    <citation type="submission" date="2021-08" db="EMBL/GenBank/DDBJ databases">
        <authorList>
            <person name="Tani A."/>
            <person name="Ola A."/>
            <person name="Ogura Y."/>
            <person name="Katsura K."/>
            <person name="Hayashi T."/>
        </authorList>
    </citation>
    <scope>NUCLEOTIDE SEQUENCE</scope>
    <source>
        <strain evidence="3">DSM 22415</strain>
    </source>
</reference>
<dbReference type="InterPro" id="IPR011991">
    <property type="entry name" value="ArsR-like_HTH"/>
</dbReference>
<feature type="domain" description="HTH arsR-type" evidence="2">
    <location>
        <begin position="1"/>
        <end position="94"/>
    </location>
</feature>
<dbReference type="InterPro" id="IPR052543">
    <property type="entry name" value="HTH_Metal-responsive_Reg"/>
</dbReference>
<dbReference type="GO" id="GO:0010288">
    <property type="term" value="P:response to lead ion"/>
    <property type="evidence" value="ECO:0007669"/>
    <property type="project" value="TreeGrafter"/>
</dbReference>
<dbReference type="PANTHER" id="PTHR39168:SF1">
    <property type="entry name" value="TRANSCRIPTIONAL REGULATORY PROTEIN"/>
    <property type="match status" value="1"/>
</dbReference>
<dbReference type="Pfam" id="PF12840">
    <property type="entry name" value="HTH_20"/>
    <property type="match status" value="1"/>
</dbReference>
<feature type="compositionally biased region" description="Gly residues" evidence="1">
    <location>
        <begin position="235"/>
        <end position="244"/>
    </location>
</feature>
<reference evidence="4 5" key="1">
    <citation type="submission" date="2019-06" db="EMBL/GenBank/DDBJ databases">
        <authorList>
            <person name="Rodrigo-Torres L."/>
            <person name="Arahal R. D."/>
            <person name="Lucena T."/>
        </authorList>
    </citation>
    <scope>NUCLEOTIDE SEQUENCE [LARGE SCALE GENOMIC DNA]</scope>
    <source>
        <strain evidence="4 5">SW08-7</strain>
    </source>
</reference>
<protein>
    <recommendedName>
        <fullName evidence="2">HTH arsR-type domain-containing protein</fullName>
    </recommendedName>
</protein>
<dbReference type="RefSeq" id="WP_144764055.1">
    <property type="nucleotide sequence ID" value="NZ_BPQI01000099.1"/>
</dbReference>
<accession>A0A564FY34</accession>
<evidence type="ECO:0000313" key="6">
    <source>
        <dbReference type="Proteomes" id="UP001055303"/>
    </source>
</evidence>